<accession>A0ABS8T2N8</accession>
<evidence type="ECO:0000256" key="1">
    <source>
        <dbReference type="ARBA" id="ARBA00001971"/>
    </source>
</evidence>
<evidence type="ECO:0008006" key="15">
    <source>
        <dbReference type="Google" id="ProtNLM"/>
    </source>
</evidence>
<dbReference type="InterPro" id="IPR001128">
    <property type="entry name" value="Cyt_P450"/>
</dbReference>
<evidence type="ECO:0000313" key="13">
    <source>
        <dbReference type="EMBL" id="MCD7464919.1"/>
    </source>
</evidence>
<evidence type="ECO:0000256" key="5">
    <source>
        <dbReference type="ARBA" id="ARBA00022692"/>
    </source>
</evidence>
<keyword evidence="5" id="KW-0812">Transmembrane</keyword>
<dbReference type="Gene3D" id="1.10.630.10">
    <property type="entry name" value="Cytochrome P450"/>
    <property type="match status" value="1"/>
</dbReference>
<dbReference type="EMBL" id="JACEIK010001001">
    <property type="protein sequence ID" value="MCD7464919.1"/>
    <property type="molecule type" value="Genomic_DNA"/>
</dbReference>
<evidence type="ECO:0000256" key="10">
    <source>
        <dbReference type="ARBA" id="ARBA00023033"/>
    </source>
</evidence>
<evidence type="ECO:0000256" key="3">
    <source>
        <dbReference type="ARBA" id="ARBA00010617"/>
    </source>
</evidence>
<keyword evidence="9" id="KW-0408">Iron</keyword>
<comment type="cofactor">
    <cofactor evidence="1">
        <name>heme</name>
        <dbReference type="ChEBI" id="CHEBI:30413"/>
    </cofactor>
</comment>
<protein>
    <recommendedName>
        <fullName evidence="15">Cytochrome P450</fullName>
    </recommendedName>
</protein>
<evidence type="ECO:0000256" key="12">
    <source>
        <dbReference type="SAM" id="MobiDB-lite"/>
    </source>
</evidence>
<dbReference type="PANTHER" id="PTHR47955:SF22">
    <property type="entry name" value="CYTOCHROME P450 83B1-LIKE"/>
    <property type="match status" value="1"/>
</dbReference>
<evidence type="ECO:0000313" key="14">
    <source>
        <dbReference type="Proteomes" id="UP000823775"/>
    </source>
</evidence>
<dbReference type="SUPFAM" id="SSF48264">
    <property type="entry name" value="Cytochrome P450"/>
    <property type="match status" value="1"/>
</dbReference>
<evidence type="ECO:0000256" key="6">
    <source>
        <dbReference type="ARBA" id="ARBA00022723"/>
    </source>
</evidence>
<keyword evidence="7" id="KW-1133">Transmembrane helix</keyword>
<evidence type="ECO:0000256" key="7">
    <source>
        <dbReference type="ARBA" id="ARBA00022989"/>
    </source>
</evidence>
<evidence type="ECO:0000256" key="8">
    <source>
        <dbReference type="ARBA" id="ARBA00023002"/>
    </source>
</evidence>
<evidence type="ECO:0000256" key="2">
    <source>
        <dbReference type="ARBA" id="ARBA00004167"/>
    </source>
</evidence>
<reference evidence="13 14" key="1">
    <citation type="journal article" date="2021" name="BMC Genomics">
        <title>Datura genome reveals duplications of psychoactive alkaloid biosynthetic genes and high mutation rate following tissue culture.</title>
        <authorList>
            <person name="Rajewski A."/>
            <person name="Carter-House D."/>
            <person name="Stajich J."/>
            <person name="Litt A."/>
        </authorList>
    </citation>
    <scope>NUCLEOTIDE SEQUENCE [LARGE SCALE GENOMIC DNA]</scope>
    <source>
        <strain evidence="13">AR-01</strain>
    </source>
</reference>
<feature type="compositionally biased region" description="Basic and acidic residues" evidence="12">
    <location>
        <begin position="108"/>
        <end position="132"/>
    </location>
</feature>
<keyword evidence="4" id="KW-0349">Heme</keyword>
<dbReference type="Proteomes" id="UP000823775">
    <property type="component" value="Unassembled WGS sequence"/>
</dbReference>
<gene>
    <name evidence="13" type="ORF">HAX54_000189</name>
</gene>
<proteinExistence type="inferred from homology"/>
<dbReference type="InterPro" id="IPR036396">
    <property type="entry name" value="Cyt_P450_sf"/>
</dbReference>
<evidence type="ECO:0000256" key="9">
    <source>
        <dbReference type="ARBA" id="ARBA00023004"/>
    </source>
</evidence>
<keyword evidence="11" id="KW-0472">Membrane</keyword>
<keyword evidence="10" id="KW-0503">Monooxygenase</keyword>
<keyword evidence="6" id="KW-0479">Metal-binding</keyword>
<comment type="caution">
    <text evidence="13">The sequence shown here is derived from an EMBL/GenBank/DDBJ whole genome shotgun (WGS) entry which is preliminary data.</text>
</comment>
<keyword evidence="8" id="KW-0560">Oxidoreductase</keyword>
<name>A0ABS8T2N8_DATST</name>
<evidence type="ECO:0000256" key="4">
    <source>
        <dbReference type="ARBA" id="ARBA00022617"/>
    </source>
</evidence>
<dbReference type="PANTHER" id="PTHR47955">
    <property type="entry name" value="CYTOCHROME P450 FAMILY 71 PROTEIN"/>
    <property type="match status" value="1"/>
</dbReference>
<sequence>MLTSFFVSDFFPYLSWIDKFTGLRDRLEKNFKDLDDFYEELIELHLDPKRPKSMEGDILDVLLQLKKEKLTPIDLTFEDIKAIIMNVLLAGSDTSAAAMYMGDDSLDEESKSHEESSRRNQKINQKERQYFE</sequence>
<evidence type="ECO:0000256" key="11">
    <source>
        <dbReference type="ARBA" id="ARBA00023136"/>
    </source>
</evidence>
<organism evidence="13 14">
    <name type="scientific">Datura stramonium</name>
    <name type="common">Jimsonweed</name>
    <name type="synonym">Common thornapple</name>
    <dbReference type="NCBI Taxonomy" id="4076"/>
    <lineage>
        <taxon>Eukaryota</taxon>
        <taxon>Viridiplantae</taxon>
        <taxon>Streptophyta</taxon>
        <taxon>Embryophyta</taxon>
        <taxon>Tracheophyta</taxon>
        <taxon>Spermatophyta</taxon>
        <taxon>Magnoliopsida</taxon>
        <taxon>eudicotyledons</taxon>
        <taxon>Gunneridae</taxon>
        <taxon>Pentapetalae</taxon>
        <taxon>asterids</taxon>
        <taxon>lamiids</taxon>
        <taxon>Solanales</taxon>
        <taxon>Solanaceae</taxon>
        <taxon>Solanoideae</taxon>
        <taxon>Datureae</taxon>
        <taxon>Datura</taxon>
    </lineage>
</organism>
<comment type="similarity">
    <text evidence="3">Belongs to the cytochrome P450 family.</text>
</comment>
<dbReference type="Pfam" id="PF00067">
    <property type="entry name" value="p450"/>
    <property type="match status" value="1"/>
</dbReference>
<comment type="subcellular location">
    <subcellularLocation>
        <location evidence="2">Membrane</location>
        <topology evidence="2">Single-pass membrane protein</topology>
    </subcellularLocation>
</comment>
<feature type="region of interest" description="Disordered" evidence="12">
    <location>
        <begin position="101"/>
        <end position="132"/>
    </location>
</feature>
<keyword evidence="14" id="KW-1185">Reference proteome</keyword>